<dbReference type="InterPro" id="IPR036866">
    <property type="entry name" value="RibonucZ/Hydroxyglut_hydro"/>
</dbReference>
<dbReference type="InterPro" id="IPR001279">
    <property type="entry name" value="Metallo-B-lactamas"/>
</dbReference>
<dbReference type="SUPFAM" id="SSF56281">
    <property type="entry name" value="Metallo-hydrolase/oxidoreductase"/>
    <property type="match status" value="1"/>
</dbReference>
<reference evidence="2 3" key="1">
    <citation type="journal article" date="2019" name="Emerg. Microbes Infect.">
        <title>Comprehensive subspecies identification of 175 nontuberculous mycobacteria species based on 7547 genomic profiles.</title>
        <authorList>
            <person name="Matsumoto Y."/>
            <person name="Kinjo T."/>
            <person name="Motooka D."/>
            <person name="Nabeya D."/>
            <person name="Jung N."/>
            <person name="Uechi K."/>
            <person name="Horii T."/>
            <person name="Iida T."/>
            <person name="Fujita J."/>
            <person name="Nakamura S."/>
        </authorList>
    </citation>
    <scope>NUCLEOTIDE SEQUENCE [LARGE SCALE GENOMIC DNA]</scope>
    <source>
        <strain evidence="2 3">JCM 12603</strain>
    </source>
</reference>
<evidence type="ECO:0000313" key="2">
    <source>
        <dbReference type="EMBL" id="BBX52556.1"/>
    </source>
</evidence>
<dbReference type="AlphaFoldDB" id="A0A6N4VAB0"/>
<keyword evidence="2" id="KW-0378">Hydrolase</keyword>
<dbReference type="InterPro" id="IPR050855">
    <property type="entry name" value="NDM-1-like"/>
</dbReference>
<dbReference type="EMBL" id="AP022570">
    <property type="protein sequence ID" value="BBX52556.1"/>
    <property type="molecule type" value="Genomic_DNA"/>
</dbReference>
<evidence type="ECO:0000313" key="3">
    <source>
        <dbReference type="Proteomes" id="UP000466785"/>
    </source>
</evidence>
<dbReference type="KEGG" id="mpof:MPOR_35820"/>
<dbReference type="SMART" id="SM00849">
    <property type="entry name" value="Lactamase_B"/>
    <property type="match status" value="1"/>
</dbReference>
<gene>
    <name evidence="2" type="ORF">MPOR_35820</name>
</gene>
<dbReference type="Gene3D" id="3.60.15.10">
    <property type="entry name" value="Ribonuclease Z/Hydroxyacylglutathione hydrolase-like"/>
    <property type="match status" value="1"/>
</dbReference>
<feature type="domain" description="Metallo-beta-lactamase" evidence="1">
    <location>
        <begin position="26"/>
        <end position="216"/>
    </location>
</feature>
<dbReference type="PANTHER" id="PTHR42951:SF4">
    <property type="entry name" value="ACYL-COENZYME A THIOESTERASE MBLAC2"/>
    <property type="match status" value="1"/>
</dbReference>
<dbReference type="FunFam" id="3.60.15.10:FF:000073">
    <property type="entry name" value="MBL fold metallo-hydrolase"/>
    <property type="match status" value="1"/>
</dbReference>
<name>A0A6N4VAB0_9MYCO</name>
<keyword evidence="3" id="KW-1185">Reference proteome</keyword>
<dbReference type="GO" id="GO:0016787">
    <property type="term" value="F:hydrolase activity"/>
    <property type="evidence" value="ECO:0007669"/>
    <property type="project" value="UniProtKB-KW"/>
</dbReference>
<dbReference type="Pfam" id="PF00753">
    <property type="entry name" value="Lactamase_B"/>
    <property type="match status" value="1"/>
</dbReference>
<dbReference type="CDD" id="cd16282">
    <property type="entry name" value="metallo-hydrolase-like_MBL-fold"/>
    <property type="match status" value="1"/>
</dbReference>
<accession>A0A6N4VAB0</accession>
<dbReference type="Proteomes" id="UP000466785">
    <property type="component" value="Chromosome"/>
</dbReference>
<organism evidence="2 3">
    <name type="scientific">Mycolicibacterium poriferae</name>
    <dbReference type="NCBI Taxonomy" id="39694"/>
    <lineage>
        <taxon>Bacteria</taxon>
        <taxon>Bacillati</taxon>
        <taxon>Actinomycetota</taxon>
        <taxon>Actinomycetes</taxon>
        <taxon>Mycobacteriales</taxon>
        <taxon>Mycobacteriaceae</taxon>
        <taxon>Mycolicibacterium</taxon>
    </lineage>
</organism>
<dbReference type="PANTHER" id="PTHR42951">
    <property type="entry name" value="METALLO-BETA-LACTAMASE DOMAIN-CONTAINING"/>
    <property type="match status" value="1"/>
</dbReference>
<protein>
    <submittedName>
        <fullName evidence="2">MBL fold metallo-hydrolase</fullName>
    </submittedName>
</protein>
<evidence type="ECO:0000259" key="1">
    <source>
        <dbReference type="SMART" id="SM00849"/>
    </source>
</evidence>
<sequence length="235" mass="25026">MGEAALNWTWEQVSTHARRCRLPFCDVTVGLVATPTAVVLIDTGTTLREARAVADDVRLLTGRDVGHLILTHHHFDHILGHSVFTAAQTYCAPAVIAALDTGSAQVRAEALSHGADAAEVDRALAASVPIGPAVTHAVLDLGDVTVRISHPGRGHTDHDLIVLVSDIDRPVVFCGDLVEESGEPCVDHDSDLQEWPTTLDRVLAAGGPSAAYVPGHGAVVDAEFVRRQADWLARR</sequence>
<proteinExistence type="predicted"/>